<keyword evidence="4" id="KW-0963">Cytoplasm</keyword>
<dbReference type="InterPro" id="IPR049560">
    <property type="entry name" value="MeTrfase_RsmB-F_NOP2_cat"/>
</dbReference>
<dbReference type="OrthoDB" id="9810297at2"/>
<comment type="similarity">
    <text evidence="13">Belongs to the class I-like SAM-binding methyltransferase superfamily. RsmB/NOP family.</text>
</comment>
<dbReference type="NCBIfam" id="NF008149">
    <property type="entry name" value="PRK10901.1"/>
    <property type="match status" value="1"/>
</dbReference>
<dbReference type="Pfam" id="PF22458">
    <property type="entry name" value="RsmF-B_ferredox"/>
    <property type="match status" value="1"/>
</dbReference>
<proteinExistence type="inferred from homology"/>
<dbReference type="GO" id="GO:0009383">
    <property type="term" value="F:rRNA (cytosine-C5-)-methyltransferase activity"/>
    <property type="evidence" value="ECO:0007669"/>
    <property type="project" value="TreeGrafter"/>
</dbReference>
<dbReference type="NCBIfam" id="TIGR00563">
    <property type="entry name" value="rsmB"/>
    <property type="match status" value="1"/>
</dbReference>
<dbReference type="InterPro" id="IPR054728">
    <property type="entry name" value="RsmB-like_ferredoxin"/>
</dbReference>
<evidence type="ECO:0000256" key="6">
    <source>
        <dbReference type="ARBA" id="ARBA00022603"/>
    </source>
</evidence>
<evidence type="ECO:0000256" key="2">
    <source>
        <dbReference type="ARBA" id="ARBA00004496"/>
    </source>
</evidence>
<dbReference type="PANTHER" id="PTHR22807:SF61">
    <property type="entry name" value="NOL1_NOP2_SUN FAMILY PROTEIN _ ANTITERMINATION NUSB DOMAIN-CONTAINING PROTEIN"/>
    <property type="match status" value="1"/>
</dbReference>
<dbReference type="GO" id="GO:0006355">
    <property type="term" value="P:regulation of DNA-templated transcription"/>
    <property type="evidence" value="ECO:0007669"/>
    <property type="project" value="InterPro"/>
</dbReference>
<dbReference type="Pfam" id="PF01029">
    <property type="entry name" value="NusB"/>
    <property type="match status" value="1"/>
</dbReference>
<keyword evidence="7 13" id="KW-0808">Transferase</keyword>
<evidence type="ECO:0000313" key="15">
    <source>
        <dbReference type="EMBL" id="TDO97407.1"/>
    </source>
</evidence>
<dbReference type="SUPFAM" id="SSF53335">
    <property type="entry name" value="S-adenosyl-L-methionine-dependent methyltransferases"/>
    <property type="match status" value="1"/>
</dbReference>
<feature type="binding site" evidence="13">
    <location>
        <position position="310"/>
    </location>
    <ligand>
        <name>S-adenosyl-L-methionine</name>
        <dbReference type="ChEBI" id="CHEBI:59789"/>
    </ligand>
</feature>
<evidence type="ECO:0000256" key="11">
    <source>
        <dbReference type="ARBA" id="ARBA00031088"/>
    </source>
</evidence>
<dbReference type="Gene3D" id="3.30.70.1170">
    <property type="entry name" value="Sun protein, domain 3"/>
    <property type="match status" value="1"/>
</dbReference>
<feature type="binding site" evidence="13">
    <location>
        <position position="329"/>
    </location>
    <ligand>
        <name>S-adenosyl-L-methionine</name>
        <dbReference type="ChEBI" id="CHEBI:59789"/>
    </ligand>
</feature>
<evidence type="ECO:0000256" key="8">
    <source>
        <dbReference type="ARBA" id="ARBA00022691"/>
    </source>
</evidence>
<reference evidence="15 16" key="1">
    <citation type="submission" date="2019-03" db="EMBL/GenBank/DDBJ databases">
        <title>Genomic Encyclopedia of Type Strains, Phase III (KMG-III): the genomes of soil and plant-associated and newly described type strains.</title>
        <authorList>
            <person name="Whitman W."/>
        </authorList>
    </citation>
    <scope>NUCLEOTIDE SEQUENCE [LARGE SCALE GENOMIC DNA]</scope>
    <source>
        <strain evidence="15 16">CECT 7378</strain>
    </source>
</reference>
<dbReference type="PROSITE" id="PS51686">
    <property type="entry name" value="SAM_MT_RSMB_NOP"/>
    <property type="match status" value="1"/>
</dbReference>
<evidence type="ECO:0000256" key="1">
    <source>
        <dbReference type="ARBA" id="ARBA00002724"/>
    </source>
</evidence>
<dbReference type="Gene3D" id="1.10.287.730">
    <property type="entry name" value="Helix hairpin bin"/>
    <property type="match status" value="1"/>
</dbReference>
<name>A0A4R6M7L6_9GAMM</name>
<feature type="domain" description="SAM-dependent MTase RsmB/NOP-type" evidence="14">
    <location>
        <begin position="171"/>
        <end position="458"/>
    </location>
</feature>
<dbReference type="GO" id="GO:0070475">
    <property type="term" value="P:rRNA base methylation"/>
    <property type="evidence" value="ECO:0007669"/>
    <property type="project" value="TreeGrafter"/>
</dbReference>
<dbReference type="InterPro" id="IPR001678">
    <property type="entry name" value="MeTrfase_RsmB-F_NOP2_dom"/>
</dbReference>
<comment type="caution">
    <text evidence="15">The sequence shown here is derived from an EMBL/GenBank/DDBJ whole genome shotgun (WGS) entry which is preliminary data.</text>
</comment>
<feature type="active site" description="Nucleophile" evidence="13">
    <location>
        <position position="382"/>
    </location>
</feature>
<evidence type="ECO:0000256" key="10">
    <source>
        <dbReference type="ARBA" id="ARBA00030399"/>
    </source>
</evidence>
<dbReference type="EC" id="2.1.1.176" evidence="3"/>
<gene>
    <name evidence="15" type="ORF">DFP79_2226</name>
</gene>
<accession>A0A4R6M7L6</accession>
<dbReference type="InterPro" id="IPR035926">
    <property type="entry name" value="NusB-like_sf"/>
</dbReference>
<dbReference type="InterPro" id="IPR006027">
    <property type="entry name" value="NusB_RsmB_TIM44"/>
</dbReference>
<protein>
    <recommendedName>
        <fullName evidence="3">16S rRNA (cytosine(967)-C(5))-methyltransferase</fullName>
        <ecNumber evidence="3">2.1.1.176</ecNumber>
    </recommendedName>
    <alternativeName>
        <fullName evidence="10">16S rRNA m5C967 methyltransferase</fullName>
    </alternativeName>
    <alternativeName>
        <fullName evidence="11">rRNA (cytosine-C(5)-)-methyltransferase RsmB</fullName>
    </alternativeName>
</protein>
<dbReference type="FunFam" id="3.40.50.150:FF:000022">
    <property type="entry name" value="Ribosomal RNA small subunit methyltransferase B"/>
    <property type="match status" value="1"/>
</dbReference>
<dbReference type="InterPro" id="IPR004573">
    <property type="entry name" value="rRNA_ssu_MeTfrase_B"/>
</dbReference>
<keyword evidence="5" id="KW-0698">rRNA processing</keyword>
<keyword evidence="8 13" id="KW-0949">S-adenosyl-L-methionine</keyword>
<dbReference type="PANTHER" id="PTHR22807">
    <property type="entry name" value="NOP2 YEAST -RELATED NOL1/NOP2/FMU SUN DOMAIN-CONTAINING"/>
    <property type="match status" value="1"/>
</dbReference>
<dbReference type="GO" id="GO:0003723">
    <property type="term" value="F:RNA binding"/>
    <property type="evidence" value="ECO:0007669"/>
    <property type="project" value="UniProtKB-UniRule"/>
</dbReference>
<evidence type="ECO:0000313" key="16">
    <source>
        <dbReference type="Proteomes" id="UP000294656"/>
    </source>
</evidence>
<sequence length="460" mass="51727">MSDFHNDQPSMGSRVAAVEVITQILLQQGSLSTQLSRIQAKVDFDDQALLKEYCFGVCRHFPSLNSIALSLLAKPFEERDFDLYATLLLGLYQLQHMSTPDHAAINESVELCRTLKKDWATKIINAVLRRYQRDQDDIIAAISSQPSVEFNLPKWIIKRIKKNWPDQFESIVEATNARPPMCIRVNLDKVSREIYKNMLDEEGIVSRETSFSESGLYLETAVPIFVLPKFTEGFVSVQDEAAQLSAQILHPKNNERLLDACAAPGGKTGHLLETAPDVQLTAVELEPWRLERIEENLERLGYQVELIVSDAGDLKNWWDETPYDKVLLDAPCSATGVIRRNPDIKINRKPADIEALVEIQSTLLDNVWQVVGEGGYLLYATCSIMPEENSLQIERFLARTATAVEVPLNSISSHSINSDSTISKVATNTSNNKTDHGHQLLPKVDGHDGFYYCLLQKRDA</sequence>
<evidence type="ECO:0000256" key="7">
    <source>
        <dbReference type="ARBA" id="ARBA00022679"/>
    </source>
</evidence>
<dbReference type="EMBL" id="SNXC01000012">
    <property type="protein sequence ID" value="TDO97407.1"/>
    <property type="molecule type" value="Genomic_DNA"/>
</dbReference>
<organism evidence="15 16">
    <name type="scientific">Marinomonas balearica</name>
    <dbReference type="NCBI Taxonomy" id="491947"/>
    <lineage>
        <taxon>Bacteria</taxon>
        <taxon>Pseudomonadati</taxon>
        <taxon>Pseudomonadota</taxon>
        <taxon>Gammaproteobacteria</taxon>
        <taxon>Oceanospirillales</taxon>
        <taxon>Oceanospirillaceae</taxon>
        <taxon>Marinomonas</taxon>
    </lineage>
</organism>
<dbReference type="InterPro" id="IPR029063">
    <property type="entry name" value="SAM-dependent_MTases_sf"/>
</dbReference>
<dbReference type="Pfam" id="PF01189">
    <property type="entry name" value="Methyltr_RsmB-F"/>
    <property type="match status" value="1"/>
</dbReference>
<comment type="subcellular location">
    <subcellularLocation>
        <location evidence="2">Cytoplasm</location>
    </subcellularLocation>
</comment>
<keyword evidence="16" id="KW-1185">Reference proteome</keyword>
<dbReference type="Gene3D" id="1.10.940.10">
    <property type="entry name" value="NusB-like"/>
    <property type="match status" value="1"/>
</dbReference>
<dbReference type="Proteomes" id="UP000294656">
    <property type="component" value="Unassembled WGS sequence"/>
</dbReference>
<feature type="binding site" evidence="13">
    <location>
        <position position="284"/>
    </location>
    <ligand>
        <name>S-adenosyl-L-methionine</name>
        <dbReference type="ChEBI" id="CHEBI:59789"/>
    </ligand>
</feature>
<dbReference type="RefSeq" id="WP_133503984.1">
    <property type="nucleotide sequence ID" value="NZ_SNXC01000012.1"/>
</dbReference>
<dbReference type="InterPro" id="IPR023267">
    <property type="entry name" value="RCMT"/>
</dbReference>
<evidence type="ECO:0000259" key="14">
    <source>
        <dbReference type="PROSITE" id="PS51686"/>
    </source>
</evidence>
<keyword evidence="9 13" id="KW-0694">RNA-binding</keyword>
<dbReference type="PRINTS" id="PR02008">
    <property type="entry name" value="RCMTFAMILY"/>
</dbReference>
<comment type="function">
    <text evidence="1">Specifically methylates the cytosine at position 967 (m5C967) of 16S rRNA.</text>
</comment>
<dbReference type="AlphaFoldDB" id="A0A4R6M7L6"/>
<evidence type="ECO:0000256" key="12">
    <source>
        <dbReference type="ARBA" id="ARBA00047283"/>
    </source>
</evidence>
<evidence type="ECO:0000256" key="13">
    <source>
        <dbReference type="PROSITE-ProRule" id="PRU01023"/>
    </source>
</evidence>
<dbReference type="GO" id="GO:0005829">
    <property type="term" value="C:cytosol"/>
    <property type="evidence" value="ECO:0007669"/>
    <property type="project" value="TreeGrafter"/>
</dbReference>
<feature type="binding site" evidence="13">
    <location>
        <begin position="261"/>
        <end position="267"/>
    </location>
    <ligand>
        <name>S-adenosyl-L-methionine</name>
        <dbReference type="ChEBI" id="CHEBI:59789"/>
    </ligand>
</feature>
<evidence type="ECO:0000256" key="5">
    <source>
        <dbReference type="ARBA" id="ARBA00022552"/>
    </source>
</evidence>
<evidence type="ECO:0000256" key="3">
    <source>
        <dbReference type="ARBA" id="ARBA00012140"/>
    </source>
</evidence>
<comment type="catalytic activity">
    <reaction evidence="12">
        <text>cytidine(967) in 16S rRNA + S-adenosyl-L-methionine = 5-methylcytidine(967) in 16S rRNA + S-adenosyl-L-homocysteine + H(+)</text>
        <dbReference type="Rhea" id="RHEA:42748"/>
        <dbReference type="Rhea" id="RHEA-COMP:10219"/>
        <dbReference type="Rhea" id="RHEA-COMP:10220"/>
        <dbReference type="ChEBI" id="CHEBI:15378"/>
        <dbReference type="ChEBI" id="CHEBI:57856"/>
        <dbReference type="ChEBI" id="CHEBI:59789"/>
        <dbReference type="ChEBI" id="CHEBI:74483"/>
        <dbReference type="ChEBI" id="CHEBI:82748"/>
        <dbReference type="EC" id="2.1.1.176"/>
    </reaction>
</comment>
<keyword evidence="6 13" id="KW-0489">Methyltransferase</keyword>
<evidence type="ECO:0000256" key="9">
    <source>
        <dbReference type="ARBA" id="ARBA00022884"/>
    </source>
</evidence>
<evidence type="ECO:0000256" key="4">
    <source>
        <dbReference type="ARBA" id="ARBA00022490"/>
    </source>
</evidence>
<dbReference type="Gene3D" id="3.40.50.150">
    <property type="entry name" value="Vaccinia Virus protein VP39"/>
    <property type="match status" value="1"/>
</dbReference>
<dbReference type="SUPFAM" id="SSF48013">
    <property type="entry name" value="NusB-like"/>
    <property type="match status" value="1"/>
</dbReference>